<comment type="caution">
    <text evidence="3">The sequence shown here is derived from an EMBL/GenBank/DDBJ whole genome shotgun (WGS) entry which is preliminary data.</text>
</comment>
<gene>
    <name evidence="3" type="ORF">DGYR_LOCUS3099</name>
</gene>
<dbReference type="Proteomes" id="UP000549394">
    <property type="component" value="Unassembled WGS sequence"/>
</dbReference>
<reference evidence="3 4" key="1">
    <citation type="submission" date="2020-08" db="EMBL/GenBank/DDBJ databases">
        <authorList>
            <person name="Hejnol A."/>
        </authorList>
    </citation>
    <scope>NUCLEOTIDE SEQUENCE [LARGE SCALE GENOMIC DNA]</scope>
</reference>
<name>A0A7I8VEU3_9ANNE</name>
<dbReference type="OrthoDB" id="5984396at2759"/>
<evidence type="ECO:0000256" key="2">
    <source>
        <dbReference type="SAM" id="MobiDB-lite"/>
    </source>
</evidence>
<feature type="compositionally biased region" description="Basic and acidic residues" evidence="2">
    <location>
        <begin position="145"/>
        <end position="172"/>
    </location>
</feature>
<dbReference type="PANTHER" id="PTHR46292:SF1">
    <property type="entry name" value="COILED-COIL DOMAIN-CONTAINING PROTEIN 102A"/>
    <property type="match status" value="1"/>
</dbReference>
<sequence>MNPVIPPKPDAYSQPLPRSSRISAPPVLEKERNHPLTPERRKPPPLPPRESRSDECSVKENILLTELEETRTRANQMEKTMKWWADCTNQWRSKWSRKHSDYKKLKDDYKKLRARYEAVTKDNKFKQDLSNSSVNVLNTSTGRSLHKDEENVDRISKSSLKSLEDLPTDPKPETTSPSHRSRSRESRTDSSKSSSKSEFSDKKNSNDDFSQLKVKLDQAERLLEADQREKEILTTTISTLQKDLIALKKKYEDLKHNNQKTNIDKFSETSTDNESDLQKTEEKINILREQLVAAQKESADEYSKRERLESEKIAIERKNKQLLNDVSALEESLQRRISLSENHDKQIQSLTEELNTKAKDNAQLKHSNSKLKSSLQEKKQDLEHSNKRAEQYETEVKHLRLRVDELKIELSQSQSDVDMQSNQVRRLQSTNDELQVQVENLQVQVKHLESKILCGNASLQSSRSSSLKGFTTASTDPSEDEVA</sequence>
<dbReference type="PANTHER" id="PTHR46292">
    <property type="entry name" value="COILED-COIL DOMAIN-CONTAINING PROTEIN 102A"/>
    <property type="match status" value="1"/>
</dbReference>
<feature type="compositionally biased region" description="Basic and acidic residues" evidence="2">
    <location>
        <begin position="375"/>
        <end position="390"/>
    </location>
</feature>
<keyword evidence="4" id="KW-1185">Reference proteome</keyword>
<feature type="region of interest" description="Disordered" evidence="2">
    <location>
        <begin position="119"/>
        <end position="211"/>
    </location>
</feature>
<dbReference type="EMBL" id="CAJFCJ010000005">
    <property type="protein sequence ID" value="CAD5114231.1"/>
    <property type="molecule type" value="Genomic_DNA"/>
</dbReference>
<evidence type="ECO:0000256" key="1">
    <source>
        <dbReference type="ARBA" id="ARBA00023054"/>
    </source>
</evidence>
<feature type="compositionally biased region" description="Low complexity" evidence="2">
    <location>
        <begin position="129"/>
        <end position="141"/>
    </location>
</feature>
<keyword evidence="1" id="KW-0175">Coiled coil</keyword>
<evidence type="ECO:0000313" key="4">
    <source>
        <dbReference type="Proteomes" id="UP000549394"/>
    </source>
</evidence>
<feature type="region of interest" description="Disordered" evidence="2">
    <location>
        <begin position="356"/>
        <end position="390"/>
    </location>
</feature>
<feature type="region of interest" description="Disordered" evidence="2">
    <location>
        <begin position="1"/>
        <end position="61"/>
    </location>
</feature>
<accession>A0A7I8VEU3</accession>
<feature type="region of interest" description="Disordered" evidence="2">
    <location>
        <begin position="459"/>
        <end position="483"/>
    </location>
</feature>
<protein>
    <submittedName>
        <fullName evidence="3">DgyrCDS3373</fullName>
    </submittedName>
</protein>
<proteinExistence type="predicted"/>
<feature type="compositionally biased region" description="Basic and acidic residues" evidence="2">
    <location>
        <begin position="28"/>
        <end position="42"/>
    </location>
</feature>
<feature type="compositionally biased region" description="Low complexity" evidence="2">
    <location>
        <begin position="364"/>
        <end position="374"/>
    </location>
</feature>
<organism evidence="3 4">
    <name type="scientific">Dimorphilus gyrociliatus</name>
    <dbReference type="NCBI Taxonomy" id="2664684"/>
    <lineage>
        <taxon>Eukaryota</taxon>
        <taxon>Metazoa</taxon>
        <taxon>Spiralia</taxon>
        <taxon>Lophotrochozoa</taxon>
        <taxon>Annelida</taxon>
        <taxon>Polychaeta</taxon>
        <taxon>Polychaeta incertae sedis</taxon>
        <taxon>Dinophilidae</taxon>
        <taxon>Dimorphilus</taxon>
    </lineage>
</organism>
<dbReference type="AlphaFoldDB" id="A0A7I8VEU3"/>
<evidence type="ECO:0000313" key="3">
    <source>
        <dbReference type="EMBL" id="CAD5114231.1"/>
    </source>
</evidence>
<feature type="compositionally biased region" description="Basic and acidic residues" evidence="2">
    <location>
        <begin position="49"/>
        <end position="58"/>
    </location>
</feature>